<dbReference type="InterPro" id="IPR033139">
    <property type="entry name" value="Caspase_cys_AS"/>
</dbReference>
<feature type="domain" description="DED" evidence="6">
    <location>
        <begin position="12"/>
        <end position="90"/>
    </location>
</feature>
<dbReference type="Proteomes" id="UP001652625">
    <property type="component" value="Chromosome 02"/>
</dbReference>
<dbReference type="PANTHER" id="PTHR48169">
    <property type="entry name" value="DED DOMAIN-CONTAINING PROTEIN"/>
    <property type="match status" value="1"/>
</dbReference>
<dbReference type="InterPro" id="IPR001875">
    <property type="entry name" value="DED_dom"/>
</dbReference>
<dbReference type="GeneID" id="105846973"/>
<evidence type="ECO:0000313" key="9">
    <source>
        <dbReference type="Proteomes" id="UP001652625"/>
    </source>
</evidence>
<keyword evidence="9" id="KW-1185">Reference proteome</keyword>
<dbReference type="Pfam" id="PF00656">
    <property type="entry name" value="Peptidase_C14"/>
    <property type="match status" value="1"/>
</dbReference>
<evidence type="ECO:0000256" key="2">
    <source>
        <dbReference type="ARBA" id="ARBA00022703"/>
    </source>
</evidence>
<feature type="domain" description="Caspase family p20" evidence="8">
    <location>
        <begin position="223"/>
        <end position="355"/>
    </location>
</feature>
<comment type="similarity">
    <text evidence="1 4">Belongs to the peptidase C14A family.</text>
</comment>
<reference evidence="9" key="1">
    <citation type="submission" date="2025-05" db="UniProtKB">
        <authorList>
            <consortium name="RefSeq"/>
        </authorList>
    </citation>
    <scope>NUCLEOTIDE SEQUENCE [LARGE SCALE GENOMIC DNA]</scope>
</reference>
<proteinExistence type="inferred from homology"/>
<feature type="compositionally biased region" description="Polar residues" evidence="5">
    <location>
        <begin position="113"/>
        <end position="129"/>
    </location>
</feature>
<dbReference type="InterPro" id="IPR029030">
    <property type="entry name" value="Caspase-like_dom_sf"/>
</dbReference>
<feature type="region of interest" description="Disordered" evidence="5">
    <location>
        <begin position="113"/>
        <end position="170"/>
    </location>
</feature>
<dbReference type="RefSeq" id="XP_065646856.1">
    <property type="nucleotide sequence ID" value="XM_065790784.1"/>
</dbReference>
<gene>
    <name evidence="10" type="primary">LOC105846973</name>
</gene>
<evidence type="ECO:0000259" key="8">
    <source>
        <dbReference type="PROSITE" id="PS50208"/>
    </source>
</evidence>
<evidence type="ECO:0000259" key="7">
    <source>
        <dbReference type="PROSITE" id="PS50207"/>
    </source>
</evidence>
<dbReference type="SMART" id="SM00031">
    <property type="entry name" value="DED"/>
    <property type="match status" value="1"/>
</dbReference>
<accession>A0ABM4BD64</accession>
<evidence type="ECO:0000256" key="3">
    <source>
        <dbReference type="ARBA" id="ARBA00022737"/>
    </source>
</evidence>
<dbReference type="PROSITE" id="PS50168">
    <property type="entry name" value="DED"/>
    <property type="match status" value="1"/>
</dbReference>
<organism evidence="9 10">
    <name type="scientific">Hydra vulgaris</name>
    <name type="common">Hydra</name>
    <name type="synonym">Hydra attenuata</name>
    <dbReference type="NCBI Taxonomy" id="6087"/>
    <lineage>
        <taxon>Eukaryota</taxon>
        <taxon>Metazoa</taxon>
        <taxon>Cnidaria</taxon>
        <taxon>Hydrozoa</taxon>
        <taxon>Hydroidolina</taxon>
        <taxon>Anthoathecata</taxon>
        <taxon>Aplanulata</taxon>
        <taxon>Hydridae</taxon>
        <taxon>Hydra</taxon>
    </lineage>
</organism>
<dbReference type="CDD" id="cd00045">
    <property type="entry name" value="DED"/>
    <property type="match status" value="1"/>
</dbReference>
<dbReference type="PANTHER" id="PTHR48169:SF7">
    <property type="entry name" value="CASPASE 10"/>
    <property type="match status" value="1"/>
</dbReference>
<feature type="domain" description="Caspase family p10" evidence="7">
    <location>
        <begin position="377"/>
        <end position="470"/>
    </location>
</feature>
<dbReference type="CDD" id="cd00032">
    <property type="entry name" value="CASc"/>
    <property type="match status" value="1"/>
</dbReference>
<evidence type="ECO:0000259" key="6">
    <source>
        <dbReference type="PROSITE" id="PS50168"/>
    </source>
</evidence>
<evidence type="ECO:0000256" key="1">
    <source>
        <dbReference type="ARBA" id="ARBA00010134"/>
    </source>
</evidence>
<keyword evidence="3" id="KW-0677">Repeat</keyword>
<dbReference type="SMART" id="SM00115">
    <property type="entry name" value="CASc"/>
    <property type="match status" value="1"/>
</dbReference>
<evidence type="ECO:0000256" key="4">
    <source>
        <dbReference type="RuleBase" id="RU003971"/>
    </source>
</evidence>
<protein>
    <submittedName>
        <fullName evidence="10">Caspase-7 isoform X3</fullName>
    </submittedName>
</protein>
<dbReference type="Gene3D" id="3.40.50.1460">
    <property type="match status" value="1"/>
</dbReference>
<dbReference type="Gene3D" id="1.10.533.10">
    <property type="entry name" value="Death Domain, Fas"/>
    <property type="match status" value="1"/>
</dbReference>
<dbReference type="PROSITE" id="PS50207">
    <property type="entry name" value="CASPASE_P10"/>
    <property type="match status" value="1"/>
</dbReference>
<dbReference type="PROSITE" id="PS01122">
    <property type="entry name" value="CASPASE_CYS"/>
    <property type="match status" value="1"/>
</dbReference>
<feature type="compositionally biased region" description="Polar residues" evidence="5">
    <location>
        <begin position="138"/>
        <end position="170"/>
    </location>
</feature>
<sequence>MALASDSAISSSFRMFIAKLTDELTVSDLRKLKFLLKENLPAGVIEKINDAYMYMETLENKELITRNNFTFLKQSFSLIGRNDLERKINELVKNDQLGQSDKSVKIQTNNRELHQSCNDQSKPTGSLSVSPHGLPGSNDKNTIGKKTSESKMTSAVDRSQSVDISKNLYSQPQPTKKQLITPSFFMKAPKPTQLQPSENSFDLPIQETIRKDTQSSYMLNNNPVGICHIISNNFEKPIISEDNKELPHRKGTNKDVIELEKVFSWLNFKVEVYWDKDAKSILDIIKKPPTLNENQQAIDCFVCCILSHGFTDGVYGSDGIKLRFSDMQAAINGNSAKWLVEKPKLFFVQACQGDREEVEICVDSGTPVDQNNTNSNNITSLSENSDFCFSVAAVSGTVSWRHPNDGTWYIQTLCHILKEYAHSESLLDILTMLNSNIAEKKDIIKSSKVVAKQMSTIRVMTLRKRFLFKPKGKFIERAFTSMDQAGIEEDMNNMVLIEKQTVNL</sequence>
<dbReference type="SUPFAM" id="SSF47986">
    <property type="entry name" value="DEATH domain"/>
    <property type="match status" value="1"/>
</dbReference>
<dbReference type="InterPro" id="IPR011600">
    <property type="entry name" value="Pept_C14_caspase"/>
</dbReference>
<dbReference type="SUPFAM" id="SSF52129">
    <property type="entry name" value="Caspase-like"/>
    <property type="match status" value="1"/>
</dbReference>
<dbReference type="InterPro" id="IPR011029">
    <property type="entry name" value="DEATH-like_dom_sf"/>
</dbReference>
<keyword evidence="2" id="KW-0053">Apoptosis</keyword>
<dbReference type="InterPro" id="IPR002138">
    <property type="entry name" value="Pept_C14_p10"/>
</dbReference>
<evidence type="ECO:0000313" key="10">
    <source>
        <dbReference type="RefSeq" id="XP_065646856.1"/>
    </source>
</evidence>
<reference evidence="10" key="2">
    <citation type="submission" date="2025-08" db="UniProtKB">
        <authorList>
            <consortium name="RefSeq"/>
        </authorList>
    </citation>
    <scope>IDENTIFICATION</scope>
</reference>
<dbReference type="InterPro" id="IPR001309">
    <property type="entry name" value="Pept_C14_p20"/>
</dbReference>
<dbReference type="PRINTS" id="PR00376">
    <property type="entry name" value="IL1BCENZYME"/>
</dbReference>
<dbReference type="PROSITE" id="PS50208">
    <property type="entry name" value="CASPASE_P20"/>
    <property type="match status" value="1"/>
</dbReference>
<dbReference type="InterPro" id="IPR015917">
    <property type="entry name" value="Pept_C14A"/>
</dbReference>
<evidence type="ECO:0000256" key="5">
    <source>
        <dbReference type="SAM" id="MobiDB-lite"/>
    </source>
</evidence>
<dbReference type="Pfam" id="PF01335">
    <property type="entry name" value="DED"/>
    <property type="match status" value="1"/>
</dbReference>
<name>A0ABM4BD64_HYDVU</name>